<dbReference type="Gene3D" id="1.25.10.10">
    <property type="entry name" value="Leucine-rich Repeat Variant"/>
    <property type="match status" value="1"/>
</dbReference>
<dbReference type="InterPro" id="IPR011989">
    <property type="entry name" value="ARM-like"/>
</dbReference>
<dbReference type="InterPro" id="IPR004155">
    <property type="entry name" value="PBS_lyase_HEAT"/>
</dbReference>
<name>A0ABV3DGL3_9ACTN</name>
<dbReference type="Proteomes" id="UP001551482">
    <property type="component" value="Unassembled WGS sequence"/>
</dbReference>
<evidence type="ECO:0008006" key="4">
    <source>
        <dbReference type="Google" id="ProtNLM"/>
    </source>
</evidence>
<dbReference type="SMART" id="SM00567">
    <property type="entry name" value="EZ_HEAT"/>
    <property type="match status" value="2"/>
</dbReference>
<protein>
    <recommendedName>
        <fullName evidence="4">HEAT repeat domain-containing protein</fullName>
    </recommendedName>
</protein>
<keyword evidence="3" id="KW-1185">Reference proteome</keyword>
<comment type="caution">
    <text evidence="2">The sequence shown here is derived from an EMBL/GenBank/DDBJ whole genome shotgun (WGS) entry which is preliminary data.</text>
</comment>
<feature type="compositionally biased region" description="Acidic residues" evidence="1">
    <location>
        <begin position="297"/>
        <end position="316"/>
    </location>
</feature>
<evidence type="ECO:0000313" key="3">
    <source>
        <dbReference type="Proteomes" id="UP001551482"/>
    </source>
</evidence>
<dbReference type="InterPro" id="IPR016024">
    <property type="entry name" value="ARM-type_fold"/>
</dbReference>
<proteinExistence type="predicted"/>
<feature type="region of interest" description="Disordered" evidence="1">
    <location>
        <begin position="295"/>
        <end position="316"/>
    </location>
</feature>
<accession>A0ABV3DGL3</accession>
<sequence length="349" mass="36991">MTTFSGQRWDGPLARAAIEDVDWASLTHAYGAADDVPDRIAALRSPDRSTRDQAYAALYGSVFHQGTRYAASPFAARALISLAADTATPQRHRVLTLLASLAIGYDDACLPGGFDPARLRREVAEAAALDPADARREMEEWVAEAPSEDIRRNRAYHLEVFDFAFERDCLRWALESYDAVRTGTAVYRALLEDDEPGVRIAAAYLLAWFPEDAERSVPALVEVLRTEAHGHVVATAAVAVLLLGGDAALTAWAERGMSDTGEPVAWAAAFVLACLGGGSARAEAVAVLQAHIAQDADGPEDDGPVPDDDETAAPDDEAAVSVPYLGGDLAGLAMAALELLGVDGGDAYA</sequence>
<dbReference type="RefSeq" id="WP_358352378.1">
    <property type="nucleotide sequence ID" value="NZ_JBEZFP010000021.1"/>
</dbReference>
<evidence type="ECO:0000313" key="2">
    <source>
        <dbReference type="EMBL" id="MEU8134044.1"/>
    </source>
</evidence>
<dbReference type="EMBL" id="JBEZFP010000021">
    <property type="protein sequence ID" value="MEU8134044.1"/>
    <property type="molecule type" value="Genomic_DNA"/>
</dbReference>
<reference evidence="2 3" key="1">
    <citation type="submission" date="2024-06" db="EMBL/GenBank/DDBJ databases">
        <title>The Natural Products Discovery Center: Release of the First 8490 Sequenced Strains for Exploring Actinobacteria Biosynthetic Diversity.</title>
        <authorList>
            <person name="Kalkreuter E."/>
            <person name="Kautsar S.A."/>
            <person name="Yang D."/>
            <person name="Bader C.D."/>
            <person name="Teijaro C.N."/>
            <person name="Fluegel L."/>
            <person name="Davis C.M."/>
            <person name="Simpson J.R."/>
            <person name="Lauterbach L."/>
            <person name="Steele A.D."/>
            <person name="Gui C."/>
            <person name="Meng S."/>
            <person name="Li G."/>
            <person name="Viehrig K."/>
            <person name="Ye F."/>
            <person name="Su P."/>
            <person name="Kiefer A.F."/>
            <person name="Nichols A."/>
            <person name="Cepeda A.J."/>
            <person name="Yan W."/>
            <person name="Fan B."/>
            <person name="Jiang Y."/>
            <person name="Adhikari A."/>
            <person name="Zheng C.-J."/>
            <person name="Schuster L."/>
            <person name="Cowan T.M."/>
            <person name="Smanski M.J."/>
            <person name="Chevrette M.G."/>
            <person name="De Carvalho L.P.S."/>
            <person name="Shen B."/>
        </authorList>
    </citation>
    <scope>NUCLEOTIDE SEQUENCE [LARGE SCALE GENOMIC DNA]</scope>
    <source>
        <strain evidence="2 3">NPDC048946</strain>
    </source>
</reference>
<organism evidence="2 3">
    <name type="scientific">Streptodolium elevatio</name>
    <dbReference type="NCBI Taxonomy" id="3157996"/>
    <lineage>
        <taxon>Bacteria</taxon>
        <taxon>Bacillati</taxon>
        <taxon>Actinomycetota</taxon>
        <taxon>Actinomycetes</taxon>
        <taxon>Kitasatosporales</taxon>
        <taxon>Streptomycetaceae</taxon>
        <taxon>Streptodolium</taxon>
    </lineage>
</organism>
<gene>
    <name evidence="2" type="ORF">AB0C36_11080</name>
</gene>
<dbReference type="SUPFAM" id="SSF48371">
    <property type="entry name" value="ARM repeat"/>
    <property type="match status" value="1"/>
</dbReference>
<evidence type="ECO:0000256" key="1">
    <source>
        <dbReference type="SAM" id="MobiDB-lite"/>
    </source>
</evidence>